<gene>
    <name evidence="7" type="ORF">PMAYCL1PPCAC_28694</name>
</gene>
<evidence type="ECO:0000256" key="4">
    <source>
        <dbReference type="ARBA" id="ARBA00023136"/>
    </source>
</evidence>
<keyword evidence="4 5" id="KW-0472">Membrane</keyword>
<dbReference type="InterPro" id="IPR017452">
    <property type="entry name" value="GPCR_Rhodpsn_7TM"/>
</dbReference>
<evidence type="ECO:0000256" key="2">
    <source>
        <dbReference type="ARBA" id="ARBA00022692"/>
    </source>
</evidence>
<evidence type="ECO:0000256" key="3">
    <source>
        <dbReference type="ARBA" id="ARBA00022989"/>
    </source>
</evidence>
<dbReference type="SUPFAM" id="SSF81321">
    <property type="entry name" value="Family A G protein-coupled receptor-like"/>
    <property type="match status" value="1"/>
</dbReference>
<feature type="transmembrane region" description="Helical" evidence="5">
    <location>
        <begin position="46"/>
        <end position="66"/>
    </location>
</feature>
<dbReference type="AlphaFoldDB" id="A0AAN5IBE9"/>
<comment type="subcellular location">
    <subcellularLocation>
        <location evidence="1">Membrane</location>
    </subcellularLocation>
</comment>
<dbReference type="PANTHER" id="PTHR46273:SF14">
    <property type="entry name" value="G-PROTEIN COUPLED RECEPTOR DMSR-1"/>
    <property type="match status" value="1"/>
</dbReference>
<dbReference type="PANTHER" id="PTHR46273">
    <property type="entry name" value="MYOSUPPRESSIN RECEPTOR 1, ISOFORM B-RELATED"/>
    <property type="match status" value="1"/>
</dbReference>
<name>A0AAN5IBE9_9BILA</name>
<proteinExistence type="predicted"/>
<reference evidence="8" key="1">
    <citation type="submission" date="2022-10" db="EMBL/GenBank/DDBJ databases">
        <title>Genome assembly of Pristionchus species.</title>
        <authorList>
            <person name="Yoshida K."/>
            <person name="Sommer R.J."/>
        </authorList>
    </citation>
    <scope>NUCLEOTIDE SEQUENCE [LARGE SCALE GENOMIC DNA]</scope>
    <source>
        <strain evidence="8">RS5460</strain>
    </source>
</reference>
<dbReference type="Proteomes" id="UP001328107">
    <property type="component" value="Unassembled WGS sequence"/>
</dbReference>
<accession>A0AAN5IBE9</accession>
<sequence length="75" mass="8527">SAEDRVTRMMTVILVMTICSEMPQSVLNFLVAFLPSGFRANIVDRLGNILMTILMITSACNLFFYLSMSRKFKEV</sequence>
<organism evidence="7 8">
    <name type="scientific">Pristionchus mayeri</name>
    <dbReference type="NCBI Taxonomy" id="1317129"/>
    <lineage>
        <taxon>Eukaryota</taxon>
        <taxon>Metazoa</taxon>
        <taxon>Ecdysozoa</taxon>
        <taxon>Nematoda</taxon>
        <taxon>Chromadorea</taxon>
        <taxon>Rhabditida</taxon>
        <taxon>Rhabditina</taxon>
        <taxon>Diplogasteromorpha</taxon>
        <taxon>Diplogasteroidea</taxon>
        <taxon>Neodiplogasteridae</taxon>
        <taxon>Pristionchus</taxon>
    </lineage>
</organism>
<dbReference type="GO" id="GO:0005886">
    <property type="term" value="C:plasma membrane"/>
    <property type="evidence" value="ECO:0007669"/>
    <property type="project" value="TreeGrafter"/>
</dbReference>
<feature type="non-terminal residue" evidence="7">
    <location>
        <position position="1"/>
    </location>
</feature>
<dbReference type="InterPro" id="IPR019427">
    <property type="entry name" value="7TM_GPCR_serpentine_rcpt_Srw"/>
</dbReference>
<feature type="non-terminal residue" evidence="7">
    <location>
        <position position="75"/>
    </location>
</feature>
<feature type="domain" description="G-protein coupled receptors family 1 profile" evidence="6">
    <location>
        <begin position="1"/>
        <end position="65"/>
    </location>
</feature>
<evidence type="ECO:0000256" key="1">
    <source>
        <dbReference type="ARBA" id="ARBA00004370"/>
    </source>
</evidence>
<keyword evidence="2 5" id="KW-0812">Transmembrane</keyword>
<dbReference type="Gene3D" id="1.20.1070.10">
    <property type="entry name" value="Rhodopsin 7-helix transmembrane proteins"/>
    <property type="match status" value="1"/>
</dbReference>
<keyword evidence="3 5" id="KW-1133">Transmembrane helix</keyword>
<feature type="transmembrane region" description="Helical" evidence="5">
    <location>
        <begin position="12"/>
        <end position="34"/>
    </location>
</feature>
<evidence type="ECO:0000313" key="7">
    <source>
        <dbReference type="EMBL" id="GMR58499.1"/>
    </source>
</evidence>
<evidence type="ECO:0000256" key="5">
    <source>
        <dbReference type="SAM" id="Phobius"/>
    </source>
</evidence>
<dbReference type="EMBL" id="BTRK01000006">
    <property type="protein sequence ID" value="GMR58499.1"/>
    <property type="molecule type" value="Genomic_DNA"/>
</dbReference>
<dbReference type="Pfam" id="PF10324">
    <property type="entry name" value="7TM_GPCR_Srw"/>
    <property type="match status" value="1"/>
</dbReference>
<evidence type="ECO:0000259" key="6">
    <source>
        <dbReference type="PROSITE" id="PS50262"/>
    </source>
</evidence>
<dbReference type="PROSITE" id="PS50262">
    <property type="entry name" value="G_PROTEIN_RECEP_F1_2"/>
    <property type="match status" value="1"/>
</dbReference>
<protein>
    <recommendedName>
        <fullName evidence="6">G-protein coupled receptors family 1 profile domain-containing protein</fullName>
    </recommendedName>
</protein>
<keyword evidence="8" id="KW-1185">Reference proteome</keyword>
<dbReference type="GO" id="GO:0008528">
    <property type="term" value="F:G protein-coupled peptide receptor activity"/>
    <property type="evidence" value="ECO:0007669"/>
    <property type="project" value="InterPro"/>
</dbReference>
<evidence type="ECO:0000313" key="8">
    <source>
        <dbReference type="Proteomes" id="UP001328107"/>
    </source>
</evidence>
<dbReference type="InterPro" id="IPR053219">
    <property type="entry name" value="GPCR_Dmsr-1"/>
</dbReference>
<comment type="caution">
    <text evidence="7">The sequence shown here is derived from an EMBL/GenBank/DDBJ whole genome shotgun (WGS) entry which is preliminary data.</text>
</comment>